<dbReference type="CDD" id="cd12952">
    <property type="entry name" value="MMP_ACEL2062"/>
    <property type="match status" value="1"/>
</dbReference>
<name>A0A3B0SL96_9ZZZZ</name>
<sequence>MNRKEFEELVDAALSELPADIANEVDNVLIVVEDRPNSKQAALGNLLGLYHGVPLPERGNHYFGAMPDRISIFMEPHLAMGLSEEKLRAQIRRTVLHEMAHHLGIDDDRLREINRY</sequence>
<organism evidence="1">
    <name type="scientific">hydrothermal vent metagenome</name>
    <dbReference type="NCBI Taxonomy" id="652676"/>
    <lineage>
        <taxon>unclassified sequences</taxon>
        <taxon>metagenomes</taxon>
        <taxon>ecological metagenomes</taxon>
    </lineage>
</organism>
<dbReference type="Gene3D" id="3.30.2010.20">
    <property type="match status" value="1"/>
</dbReference>
<dbReference type="InterPro" id="IPR010428">
    <property type="entry name" value="Zincin_1"/>
</dbReference>
<gene>
    <name evidence="1" type="ORF">MNBD_ACTINO02-2186</name>
</gene>
<proteinExistence type="predicted"/>
<dbReference type="EMBL" id="UOEK01000081">
    <property type="protein sequence ID" value="VAV95655.1"/>
    <property type="molecule type" value="Genomic_DNA"/>
</dbReference>
<accession>A0A3B0SL96</accession>
<evidence type="ECO:0008006" key="2">
    <source>
        <dbReference type="Google" id="ProtNLM"/>
    </source>
</evidence>
<reference evidence="1" key="1">
    <citation type="submission" date="2018-06" db="EMBL/GenBank/DDBJ databases">
        <authorList>
            <person name="Zhirakovskaya E."/>
        </authorList>
    </citation>
    <scope>NUCLEOTIDE SEQUENCE</scope>
</reference>
<dbReference type="InterPro" id="IPR038555">
    <property type="entry name" value="Zincin_1_sf"/>
</dbReference>
<evidence type="ECO:0000313" key="1">
    <source>
        <dbReference type="EMBL" id="VAV95655.1"/>
    </source>
</evidence>
<dbReference type="AlphaFoldDB" id="A0A3B0SL96"/>
<dbReference type="SUPFAM" id="SSF55486">
    <property type="entry name" value="Metalloproteases ('zincins'), catalytic domain"/>
    <property type="match status" value="1"/>
</dbReference>
<protein>
    <recommendedName>
        <fullName evidence="2">Acetylglutamate kinase</fullName>
    </recommendedName>
</protein>
<dbReference type="Pfam" id="PF06262">
    <property type="entry name" value="Zincin_1"/>
    <property type="match status" value="1"/>
</dbReference>